<sequence>MTDMAYSRGRLGGMGALPAERPAGLAGEPPQAQAEAHPRAQASAHASAHVSAQASAHASAHVSARAAGYVQTLSSLLWLPQAGLIAWSVGGMARGAGLADAVAPAALVFGIGALRAALDGWAGRLAFRAARGKLSQLRHDAAAALAGRSPLDQARPASGLAASVLAEQAEAVVPLLARFQPVRIRVTIVPLAILLTVLAFSWVAALTLLIAGPIIPVFMALIGWRAKAASEEQMVEIGGMNAFLLDRLRGLATIRALGAVDMTAARLRAHAEGLRKRTMAVLRIAFLSSAVLELFAALGVAMVAVYVGFHLLGQLNFGAWSGRLTLAEGLFVLLIAPAFFEPLRELSSVWHDRASGEAALNALDGLRTTGVGLPGADAKASRVPAAARGGPSVVVENLAFAHAGAGRQVITDAALAIAPGEKVALTGRSGAGKSTLLALIAGLVAPESGQILIDGRALTGASAAELRTRMAWIGQRPHIFAGSLMSNITLGRDGLTATDLDKALAVAALRDVAAAHGAAPLGEGGIGLSGGEALRLALARAAADPRIDLILVDEPTAHLDAATAAMVTEGLIALSRGRTLVVATHDPRLMAQMDRTIDVEAQVLEALACV</sequence>
<keyword evidence="4 11" id="KW-0067">ATP-binding</keyword>
<dbReference type="AlphaFoldDB" id="A0A2V3U1Q5"/>
<proteinExistence type="predicted"/>
<dbReference type="InterPro" id="IPR039421">
    <property type="entry name" value="Type_1_exporter"/>
</dbReference>
<keyword evidence="12" id="KW-1185">Reference proteome</keyword>
<dbReference type="PROSITE" id="PS50893">
    <property type="entry name" value="ABC_TRANSPORTER_2"/>
    <property type="match status" value="1"/>
</dbReference>
<dbReference type="GO" id="GO:0005524">
    <property type="term" value="F:ATP binding"/>
    <property type="evidence" value="ECO:0007669"/>
    <property type="project" value="UniProtKB-KW"/>
</dbReference>
<keyword evidence="3" id="KW-0547">Nucleotide-binding</keyword>
<dbReference type="SMART" id="SM00382">
    <property type="entry name" value="AAA"/>
    <property type="match status" value="1"/>
</dbReference>
<gene>
    <name evidence="11" type="ORF">C7450_108157</name>
</gene>
<dbReference type="PROSITE" id="PS50929">
    <property type="entry name" value="ABC_TM1F"/>
    <property type="match status" value="1"/>
</dbReference>
<feature type="domain" description="ABC transporter" evidence="9">
    <location>
        <begin position="393"/>
        <end position="610"/>
    </location>
</feature>
<feature type="transmembrane region" description="Helical" evidence="8">
    <location>
        <begin position="284"/>
        <end position="308"/>
    </location>
</feature>
<evidence type="ECO:0000256" key="2">
    <source>
        <dbReference type="ARBA" id="ARBA00022692"/>
    </source>
</evidence>
<evidence type="ECO:0000256" key="1">
    <source>
        <dbReference type="ARBA" id="ARBA00004651"/>
    </source>
</evidence>
<dbReference type="SUPFAM" id="SSF52540">
    <property type="entry name" value="P-loop containing nucleoside triphosphate hydrolases"/>
    <property type="match status" value="1"/>
</dbReference>
<dbReference type="InterPro" id="IPR027417">
    <property type="entry name" value="P-loop_NTPase"/>
</dbReference>
<dbReference type="GO" id="GO:0034040">
    <property type="term" value="F:ATPase-coupled lipid transmembrane transporter activity"/>
    <property type="evidence" value="ECO:0007669"/>
    <property type="project" value="TreeGrafter"/>
</dbReference>
<evidence type="ECO:0000256" key="4">
    <source>
        <dbReference type="ARBA" id="ARBA00022840"/>
    </source>
</evidence>
<organism evidence="11 12">
    <name type="scientific">Chelatococcus asaccharovorans</name>
    <dbReference type="NCBI Taxonomy" id="28210"/>
    <lineage>
        <taxon>Bacteria</taxon>
        <taxon>Pseudomonadati</taxon>
        <taxon>Pseudomonadota</taxon>
        <taxon>Alphaproteobacteria</taxon>
        <taxon>Hyphomicrobiales</taxon>
        <taxon>Chelatococcaceae</taxon>
        <taxon>Chelatococcus</taxon>
    </lineage>
</organism>
<dbReference type="GO" id="GO:0005886">
    <property type="term" value="C:plasma membrane"/>
    <property type="evidence" value="ECO:0007669"/>
    <property type="project" value="UniProtKB-SubCell"/>
</dbReference>
<dbReference type="EMBL" id="QJJK01000008">
    <property type="protein sequence ID" value="PXW56407.1"/>
    <property type="molecule type" value="Genomic_DNA"/>
</dbReference>
<feature type="domain" description="ABC transmembrane type-1" evidence="10">
    <location>
        <begin position="73"/>
        <end position="355"/>
    </location>
</feature>
<evidence type="ECO:0000256" key="6">
    <source>
        <dbReference type="ARBA" id="ARBA00023136"/>
    </source>
</evidence>
<reference evidence="11 12" key="1">
    <citation type="submission" date="2018-05" db="EMBL/GenBank/DDBJ databases">
        <title>Genomic Encyclopedia of Type Strains, Phase IV (KMG-IV): sequencing the most valuable type-strain genomes for metagenomic binning, comparative biology and taxonomic classification.</title>
        <authorList>
            <person name="Goeker M."/>
        </authorList>
    </citation>
    <scope>NUCLEOTIDE SEQUENCE [LARGE SCALE GENOMIC DNA]</scope>
    <source>
        <strain evidence="11 12">DSM 6462</strain>
    </source>
</reference>
<dbReference type="InterPro" id="IPR014216">
    <property type="entry name" value="ABC_transptr_CydD"/>
</dbReference>
<dbReference type="Gene3D" id="1.20.1560.10">
    <property type="entry name" value="ABC transporter type 1, transmembrane domain"/>
    <property type="match status" value="1"/>
</dbReference>
<dbReference type="SUPFAM" id="SSF90123">
    <property type="entry name" value="ABC transporter transmembrane region"/>
    <property type="match status" value="1"/>
</dbReference>
<evidence type="ECO:0000313" key="11">
    <source>
        <dbReference type="EMBL" id="PXW56407.1"/>
    </source>
</evidence>
<dbReference type="Pfam" id="PF00005">
    <property type="entry name" value="ABC_tran"/>
    <property type="match status" value="1"/>
</dbReference>
<dbReference type="InterPro" id="IPR036640">
    <property type="entry name" value="ABC1_TM_sf"/>
</dbReference>
<evidence type="ECO:0000256" key="3">
    <source>
        <dbReference type="ARBA" id="ARBA00022741"/>
    </source>
</evidence>
<keyword evidence="6 8" id="KW-0472">Membrane</keyword>
<dbReference type="GO" id="GO:0016887">
    <property type="term" value="F:ATP hydrolysis activity"/>
    <property type="evidence" value="ECO:0007669"/>
    <property type="project" value="InterPro"/>
</dbReference>
<dbReference type="Proteomes" id="UP000248021">
    <property type="component" value="Unassembled WGS sequence"/>
</dbReference>
<name>A0A2V3U1Q5_9HYPH</name>
<evidence type="ECO:0000256" key="8">
    <source>
        <dbReference type="SAM" id="Phobius"/>
    </source>
</evidence>
<comment type="subcellular location">
    <subcellularLocation>
        <location evidence="1">Cell membrane</location>
        <topology evidence="1">Multi-pass membrane protein</topology>
    </subcellularLocation>
</comment>
<feature type="compositionally biased region" description="Low complexity" evidence="7">
    <location>
        <begin position="26"/>
        <end position="50"/>
    </location>
</feature>
<dbReference type="RefSeq" id="WP_245449956.1">
    <property type="nucleotide sequence ID" value="NZ_JAHBRY010000001.1"/>
</dbReference>
<dbReference type="InterPro" id="IPR003593">
    <property type="entry name" value="AAA+_ATPase"/>
</dbReference>
<dbReference type="NCBIfam" id="TIGR02857">
    <property type="entry name" value="CydD"/>
    <property type="match status" value="1"/>
</dbReference>
<comment type="caution">
    <text evidence="11">The sequence shown here is derived from an EMBL/GenBank/DDBJ whole genome shotgun (WGS) entry which is preliminary data.</text>
</comment>
<dbReference type="Gene3D" id="3.40.50.300">
    <property type="entry name" value="P-loop containing nucleotide triphosphate hydrolases"/>
    <property type="match status" value="1"/>
</dbReference>
<dbReference type="Pfam" id="PF00664">
    <property type="entry name" value="ABC_membrane"/>
    <property type="match status" value="1"/>
</dbReference>
<dbReference type="PANTHER" id="PTHR24221">
    <property type="entry name" value="ATP-BINDING CASSETTE SUB-FAMILY B"/>
    <property type="match status" value="1"/>
</dbReference>
<evidence type="ECO:0000256" key="5">
    <source>
        <dbReference type="ARBA" id="ARBA00022989"/>
    </source>
</evidence>
<accession>A0A2V3U1Q5</accession>
<feature type="region of interest" description="Disordered" evidence="7">
    <location>
        <begin position="1"/>
        <end position="50"/>
    </location>
</feature>
<dbReference type="InterPro" id="IPR003439">
    <property type="entry name" value="ABC_transporter-like_ATP-bd"/>
</dbReference>
<evidence type="ECO:0000259" key="10">
    <source>
        <dbReference type="PROSITE" id="PS50929"/>
    </source>
</evidence>
<dbReference type="InterPro" id="IPR011527">
    <property type="entry name" value="ABC1_TM_dom"/>
</dbReference>
<evidence type="ECO:0000256" key="7">
    <source>
        <dbReference type="SAM" id="MobiDB-lite"/>
    </source>
</evidence>
<dbReference type="PANTHER" id="PTHR24221:SF261">
    <property type="entry name" value="GLUTATHIONE_L-CYSTEINE TRANSPORT SYSTEM ATP-BINDING_PERMEASE PROTEIN CYDD"/>
    <property type="match status" value="1"/>
</dbReference>
<feature type="transmembrane region" description="Helical" evidence="8">
    <location>
        <begin position="206"/>
        <end position="224"/>
    </location>
</feature>
<keyword evidence="5 8" id="KW-1133">Transmembrane helix</keyword>
<evidence type="ECO:0000259" key="9">
    <source>
        <dbReference type="PROSITE" id="PS50893"/>
    </source>
</evidence>
<dbReference type="CDD" id="cd03228">
    <property type="entry name" value="ABCC_MRP_Like"/>
    <property type="match status" value="1"/>
</dbReference>
<dbReference type="GO" id="GO:0042883">
    <property type="term" value="P:cysteine transport"/>
    <property type="evidence" value="ECO:0007669"/>
    <property type="project" value="InterPro"/>
</dbReference>
<dbReference type="GO" id="GO:0140359">
    <property type="term" value="F:ABC-type transporter activity"/>
    <property type="evidence" value="ECO:0007669"/>
    <property type="project" value="InterPro"/>
</dbReference>
<keyword evidence="2 8" id="KW-0812">Transmembrane</keyword>
<evidence type="ECO:0000313" key="12">
    <source>
        <dbReference type="Proteomes" id="UP000248021"/>
    </source>
</evidence>
<dbReference type="CDD" id="cd18584">
    <property type="entry name" value="ABC_6TM_AarD_CydD"/>
    <property type="match status" value="1"/>
</dbReference>
<protein>
    <submittedName>
        <fullName evidence="11">ATP-binding cassette subfamily C protein CydD</fullName>
    </submittedName>
</protein>